<evidence type="ECO:0000313" key="4">
    <source>
        <dbReference type="Proteomes" id="UP000054359"/>
    </source>
</evidence>
<feature type="region of interest" description="Disordered" evidence="1">
    <location>
        <begin position="25"/>
        <end position="46"/>
    </location>
</feature>
<feature type="non-terminal residue" evidence="3">
    <location>
        <position position="46"/>
    </location>
</feature>
<evidence type="ECO:0000256" key="1">
    <source>
        <dbReference type="SAM" id="MobiDB-lite"/>
    </source>
</evidence>
<dbReference type="AlphaFoldDB" id="A0A087U2E3"/>
<protein>
    <submittedName>
        <fullName evidence="3">Uncharacterized protein</fullName>
    </submittedName>
</protein>
<keyword evidence="4" id="KW-1185">Reference proteome</keyword>
<evidence type="ECO:0000256" key="2">
    <source>
        <dbReference type="SAM" id="SignalP"/>
    </source>
</evidence>
<feature type="chain" id="PRO_5001830148" evidence="2">
    <location>
        <begin position="21"/>
        <end position="46"/>
    </location>
</feature>
<feature type="compositionally biased region" description="Gly residues" evidence="1">
    <location>
        <begin position="27"/>
        <end position="46"/>
    </location>
</feature>
<feature type="signal peptide" evidence="2">
    <location>
        <begin position="1"/>
        <end position="20"/>
    </location>
</feature>
<evidence type="ECO:0000313" key="3">
    <source>
        <dbReference type="EMBL" id="KFM71532.1"/>
    </source>
</evidence>
<dbReference type="Proteomes" id="UP000054359">
    <property type="component" value="Unassembled WGS sequence"/>
</dbReference>
<keyword evidence="2" id="KW-0732">Signal</keyword>
<gene>
    <name evidence="3" type="ORF">X975_15049</name>
</gene>
<dbReference type="EMBL" id="KK117836">
    <property type="protein sequence ID" value="KFM71532.1"/>
    <property type="molecule type" value="Genomic_DNA"/>
</dbReference>
<organism evidence="3 4">
    <name type="scientific">Stegodyphus mimosarum</name>
    <name type="common">African social velvet spider</name>
    <dbReference type="NCBI Taxonomy" id="407821"/>
    <lineage>
        <taxon>Eukaryota</taxon>
        <taxon>Metazoa</taxon>
        <taxon>Ecdysozoa</taxon>
        <taxon>Arthropoda</taxon>
        <taxon>Chelicerata</taxon>
        <taxon>Arachnida</taxon>
        <taxon>Araneae</taxon>
        <taxon>Araneomorphae</taxon>
        <taxon>Entelegynae</taxon>
        <taxon>Eresoidea</taxon>
        <taxon>Eresidae</taxon>
        <taxon>Stegodyphus</taxon>
    </lineage>
</organism>
<sequence length="46" mass="4123">MKLAIAMACFLAATILIAEAFPEEEGGGGGAGAGGEGQAGAGAGAG</sequence>
<reference evidence="3 4" key="1">
    <citation type="submission" date="2013-11" db="EMBL/GenBank/DDBJ databases">
        <title>Genome sequencing of Stegodyphus mimosarum.</title>
        <authorList>
            <person name="Bechsgaard J."/>
        </authorList>
    </citation>
    <scope>NUCLEOTIDE SEQUENCE [LARGE SCALE GENOMIC DNA]</scope>
</reference>
<accession>A0A087U2E3</accession>
<name>A0A087U2E3_STEMI</name>
<proteinExistence type="predicted"/>